<dbReference type="PANTHER" id="PTHR34222:SF100">
    <property type="entry name" value="CCHC-TYPE DOMAIN-CONTAINING PROTEIN"/>
    <property type="match status" value="1"/>
</dbReference>
<dbReference type="RefSeq" id="XP_020110211.1">
    <property type="nucleotide sequence ID" value="XM_020254622.1"/>
</dbReference>
<dbReference type="RefSeq" id="XP_020107956.1">
    <property type="nucleotide sequence ID" value="XM_020252367.1"/>
</dbReference>
<dbReference type="Proteomes" id="UP000515123">
    <property type="component" value="Linkage group 20"/>
</dbReference>
<dbReference type="OrthoDB" id="785696at2759"/>
<name>A0A6P5GNG9_ANACO</name>
<reference evidence="3 4" key="2">
    <citation type="submission" date="2025-04" db="UniProtKB">
        <authorList>
            <consortium name="RefSeq"/>
        </authorList>
    </citation>
    <scope>IDENTIFICATION</scope>
    <source>
        <tissue evidence="3 4">Leaf</tissue>
    </source>
</reference>
<gene>
    <name evidence="4" type="primary">LOC109725428</name>
    <name evidence="3" type="synonym">LOC109723876</name>
</gene>
<feature type="compositionally biased region" description="Low complexity" evidence="1">
    <location>
        <begin position="309"/>
        <end position="326"/>
    </location>
</feature>
<dbReference type="SUPFAM" id="SSF57756">
    <property type="entry name" value="Retrovirus zinc finger-like domains"/>
    <property type="match status" value="1"/>
</dbReference>
<feature type="compositionally biased region" description="Low complexity" evidence="1">
    <location>
        <begin position="350"/>
        <end position="369"/>
    </location>
</feature>
<evidence type="ECO:0000313" key="3">
    <source>
        <dbReference type="RefSeq" id="XP_020107956.1"/>
    </source>
</evidence>
<dbReference type="Proteomes" id="UP000515123">
    <property type="component" value="Linkage group 18"/>
</dbReference>
<reference evidence="2" key="1">
    <citation type="journal article" date="2015" name="Nat. Genet.">
        <title>The pineapple genome and the evolution of CAM photosynthesis.</title>
        <authorList>
            <person name="Ming R."/>
            <person name="VanBuren R."/>
            <person name="Wai C.M."/>
            <person name="Tang H."/>
            <person name="Schatz M.C."/>
            <person name="Bowers J.E."/>
            <person name="Lyons E."/>
            <person name="Wang M.L."/>
            <person name="Chen J."/>
            <person name="Biggers E."/>
            <person name="Zhang J."/>
            <person name="Huang L."/>
            <person name="Zhang L."/>
            <person name="Miao W."/>
            <person name="Zhang J."/>
            <person name="Ye Z."/>
            <person name="Miao C."/>
            <person name="Lin Z."/>
            <person name="Wang H."/>
            <person name="Zhou H."/>
            <person name="Yim W.C."/>
            <person name="Priest H.D."/>
            <person name="Zheng C."/>
            <person name="Woodhouse M."/>
            <person name="Edger P.P."/>
            <person name="Guyot R."/>
            <person name="Guo H.B."/>
            <person name="Guo H."/>
            <person name="Zheng G."/>
            <person name="Singh R."/>
            <person name="Sharma A."/>
            <person name="Min X."/>
            <person name="Zheng Y."/>
            <person name="Lee H."/>
            <person name="Gurtowski J."/>
            <person name="Sedlazeck F.J."/>
            <person name="Harkess A."/>
            <person name="McKain M.R."/>
            <person name="Liao Z."/>
            <person name="Fang J."/>
            <person name="Liu J."/>
            <person name="Zhang X."/>
            <person name="Zhang Q."/>
            <person name="Hu W."/>
            <person name="Qin Y."/>
            <person name="Wang K."/>
            <person name="Chen L.Y."/>
            <person name="Shirley N."/>
            <person name="Lin Y.R."/>
            <person name="Liu L.Y."/>
            <person name="Hernandez A.G."/>
            <person name="Wright C.L."/>
            <person name="Bulone V."/>
            <person name="Tuskan G.A."/>
            <person name="Heath K."/>
            <person name="Zee F."/>
            <person name="Moore P.H."/>
            <person name="Sunkar R."/>
            <person name="Leebens-Mack J.H."/>
            <person name="Mockler T."/>
            <person name="Bennetzen J.L."/>
            <person name="Freeling M."/>
            <person name="Sankoff D."/>
            <person name="Paterson A.H."/>
            <person name="Zhu X."/>
            <person name="Yang X."/>
            <person name="Smith J.A."/>
            <person name="Cushman J.C."/>
            <person name="Paull R.E."/>
            <person name="Yu Q."/>
        </authorList>
    </citation>
    <scope>NUCLEOTIDE SEQUENCE [LARGE SCALE GENOMIC DNA]</scope>
    <source>
        <strain evidence="2">cv. F153</strain>
    </source>
</reference>
<protein>
    <submittedName>
        <fullName evidence="3">Uncharacterized protein LOC109723876</fullName>
    </submittedName>
    <submittedName>
        <fullName evidence="4">Uncharacterized protein LOC109725428</fullName>
    </submittedName>
</protein>
<dbReference type="PANTHER" id="PTHR34222">
    <property type="entry name" value="GAG_PRE-INTEGRS DOMAIN-CONTAINING PROTEIN"/>
    <property type="match status" value="1"/>
</dbReference>
<dbReference type="GeneID" id="109725428"/>
<dbReference type="InterPro" id="IPR036875">
    <property type="entry name" value="Znf_CCHC_sf"/>
</dbReference>
<accession>A0A6P5GNG9</accession>
<dbReference type="AlphaFoldDB" id="A0A6P5GNG9"/>
<dbReference type="GO" id="GO:0003676">
    <property type="term" value="F:nucleic acid binding"/>
    <property type="evidence" value="ECO:0007669"/>
    <property type="project" value="InterPro"/>
</dbReference>
<keyword evidence="2" id="KW-1185">Reference proteome</keyword>
<dbReference type="GeneID" id="109723876"/>
<feature type="compositionally biased region" description="Basic and acidic residues" evidence="1">
    <location>
        <begin position="378"/>
        <end position="387"/>
    </location>
</feature>
<evidence type="ECO:0000256" key="1">
    <source>
        <dbReference type="SAM" id="MobiDB-lite"/>
    </source>
</evidence>
<organism evidence="4">
    <name type="scientific">Ananas comosus</name>
    <name type="common">Pineapple</name>
    <name type="synonym">Ananas ananas</name>
    <dbReference type="NCBI Taxonomy" id="4615"/>
    <lineage>
        <taxon>Eukaryota</taxon>
        <taxon>Viridiplantae</taxon>
        <taxon>Streptophyta</taxon>
        <taxon>Embryophyta</taxon>
        <taxon>Tracheophyta</taxon>
        <taxon>Spermatophyta</taxon>
        <taxon>Magnoliopsida</taxon>
        <taxon>Liliopsida</taxon>
        <taxon>Poales</taxon>
        <taxon>Bromeliaceae</taxon>
        <taxon>Bromelioideae</taxon>
        <taxon>Ananas</taxon>
    </lineage>
</organism>
<sequence>MTSAPPSMPPVQVPTPTPPSMPPVQVPASTIAQLDVKLSGPNYREWSVSIQLLFDALDLTGHIDGAGPPTDDSKLKDWLVADRRARGIISTSVNIDIRMQLINLSTAHQMWSLLRQMYEQSSYAQSYAEFQEISMAHQGERSIQEFYSFMQARWRQLATMDEPLCRTCSACQCTVKQKQVRDQQRLFQFLMRLRPEFEALRGQLLHRTPFPTIDVALAELIAEETRLRVLSSSSSAMPNVLAAHGPASPPPVPAPTYHQPPSSYIPNPGTRKDKRSIQCRYCHLWGHSIQDCRKKKWADQHLRSSRNMPTVASAPSVPPVNNASSTEQQPSTIQLSLPQLLQMFQQHQLTPSTSSGQSSSIFSSTPSGFGMTGPGGSSDRDFDWTGP</sequence>
<feature type="region of interest" description="Disordered" evidence="1">
    <location>
        <begin position="303"/>
        <end position="332"/>
    </location>
</feature>
<evidence type="ECO:0000313" key="4">
    <source>
        <dbReference type="RefSeq" id="XP_020110211.1"/>
    </source>
</evidence>
<evidence type="ECO:0000313" key="2">
    <source>
        <dbReference type="Proteomes" id="UP000515123"/>
    </source>
</evidence>
<dbReference type="Pfam" id="PF14223">
    <property type="entry name" value="Retrotran_gag_2"/>
    <property type="match status" value="1"/>
</dbReference>
<dbReference type="GO" id="GO:0008270">
    <property type="term" value="F:zinc ion binding"/>
    <property type="evidence" value="ECO:0007669"/>
    <property type="project" value="InterPro"/>
</dbReference>
<feature type="region of interest" description="Disordered" evidence="1">
    <location>
        <begin position="241"/>
        <end position="271"/>
    </location>
</feature>
<proteinExistence type="predicted"/>
<feature type="region of interest" description="Disordered" evidence="1">
    <location>
        <begin position="1"/>
        <end position="24"/>
    </location>
</feature>
<feature type="region of interest" description="Disordered" evidence="1">
    <location>
        <begin position="347"/>
        <end position="387"/>
    </location>
</feature>